<reference evidence="1" key="1">
    <citation type="journal article" date="2021" name="Proc. Natl. Acad. Sci. U.S.A.">
        <title>A Catalog of Tens of Thousands of Viruses from Human Metagenomes Reveals Hidden Associations with Chronic Diseases.</title>
        <authorList>
            <person name="Tisza M.J."/>
            <person name="Buck C.B."/>
        </authorList>
    </citation>
    <scope>NUCLEOTIDE SEQUENCE</scope>
    <source>
        <strain evidence="1">CtDCt3</strain>
    </source>
</reference>
<protein>
    <submittedName>
        <fullName evidence="1">Uncharacterized protein</fullName>
    </submittedName>
</protein>
<dbReference type="EMBL" id="BK015987">
    <property type="protein sequence ID" value="DAF88534.1"/>
    <property type="molecule type" value="Genomic_DNA"/>
</dbReference>
<organism evidence="1">
    <name type="scientific">Siphoviridae sp. ctDCt3</name>
    <dbReference type="NCBI Taxonomy" id="2825385"/>
    <lineage>
        <taxon>Viruses</taxon>
        <taxon>Duplodnaviria</taxon>
        <taxon>Heunggongvirae</taxon>
        <taxon>Uroviricota</taxon>
        <taxon>Caudoviricetes</taxon>
    </lineage>
</organism>
<accession>A0A8S5U285</accession>
<name>A0A8S5U285_9CAUD</name>
<proteinExistence type="predicted"/>
<evidence type="ECO:0000313" key="1">
    <source>
        <dbReference type="EMBL" id="DAF88534.1"/>
    </source>
</evidence>
<sequence length="30" mass="3244">MGREYSAGTSKAPVMFAPTLFSFDCEAMTP</sequence>